<accession>A0A178KGY9</accession>
<dbReference type="OrthoDB" id="7063693at2"/>
<evidence type="ECO:0000313" key="1">
    <source>
        <dbReference type="EMBL" id="OAN16491.1"/>
    </source>
</evidence>
<keyword evidence="2" id="KW-1185">Reference proteome</keyword>
<proteinExistence type="predicted"/>
<dbReference type="STRING" id="858640.A3K86_10735"/>
<dbReference type="AlphaFoldDB" id="A0A178KGY9"/>
<dbReference type="RefSeq" id="WP_068330902.1">
    <property type="nucleotide sequence ID" value="NZ_LVHF01000019.1"/>
</dbReference>
<dbReference type="Proteomes" id="UP000078503">
    <property type="component" value="Unassembled WGS sequence"/>
</dbReference>
<comment type="caution">
    <text evidence="1">The sequence shown here is derived from an EMBL/GenBank/DDBJ whole genome shotgun (WGS) entry which is preliminary data.</text>
</comment>
<reference evidence="1 2" key="1">
    <citation type="submission" date="2016-03" db="EMBL/GenBank/DDBJ databases">
        <title>Photobacterium proteolyticum sp. nov. a protease producing bacterium isolated from ocean sediments of Laizhou Bay.</title>
        <authorList>
            <person name="Li Y."/>
        </authorList>
    </citation>
    <scope>NUCLEOTIDE SEQUENCE [LARGE SCALE GENOMIC DNA]</scope>
    <source>
        <strain evidence="1 2">R-40508</strain>
    </source>
</reference>
<dbReference type="EMBL" id="LVHF01000019">
    <property type="protein sequence ID" value="OAN16491.1"/>
    <property type="molecule type" value="Genomic_DNA"/>
</dbReference>
<organism evidence="1 2">
    <name type="scientific">Photobacterium jeanii</name>
    <dbReference type="NCBI Taxonomy" id="858640"/>
    <lineage>
        <taxon>Bacteria</taxon>
        <taxon>Pseudomonadati</taxon>
        <taxon>Pseudomonadota</taxon>
        <taxon>Gammaproteobacteria</taxon>
        <taxon>Vibrionales</taxon>
        <taxon>Vibrionaceae</taxon>
        <taxon>Photobacterium</taxon>
    </lineage>
</organism>
<sequence length="266" mass="30683">MFSKLFNLFRPSSKEDKCGRAETPSVQIKTSVVMSSSSSSSVSNARKLLKEATQLKKSKEYDAACEKLREAYEASDANELMVKERLRLPMYLQLAGKNDEGWKALNELNVEYVDVFSQAEIANQMRVFLQKEKQFKKAIMFSIWAIAKEIERDVQNVEASIENTDRMAELRAEYDFLEDDDEKEIHGYTPNGNPITDYAYELFLSRLTEAKSIEGVHQRIEKDMKKAKLLELTQPLANDISAYFSQKSHYRLEEVRDIIDKHVNVV</sequence>
<evidence type="ECO:0000313" key="2">
    <source>
        <dbReference type="Proteomes" id="UP000078503"/>
    </source>
</evidence>
<gene>
    <name evidence="1" type="ORF">A3K86_10735</name>
</gene>
<protein>
    <submittedName>
        <fullName evidence="1">Uncharacterized protein</fullName>
    </submittedName>
</protein>
<name>A0A178KGY9_9GAMM</name>